<gene>
    <name evidence="2" type="ORF">GV791_28240</name>
</gene>
<dbReference type="PANTHER" id="PTHR42912">
    <property type="entry name" value="METHYLTRANSFERASE"/>
    <property type="match status" value="1"/>
</dbReference>
<organism evidence="2 3">
    <name type="scientific">Nocardia cyriacigeorgica</name>
    <dbReference type="NCBI Taxonomy" id="135487"/>
    <lineage>
        <taxon>Bacteria</taxon>
        <taxon>Bacillati</taxon>
        <taxon>Actinomycetota</taxon>
        <taxon>Actinomycetes</taxon>
        <taxon>Mycobacteriales</taxon>
        <taxon>Nocardiaceae</taxon>
        <taxon>Nocardia</taxon>
    </lineage>
</organism>
<dbReference type="Proteomes" id="UP000471166">
    <property type="component" value="Unassembled WGS sequence"/>
</dbReference>
<dbReference type="RefSeq" id="WP_163847907.1">
    <property type="nucleotide sequence ID" value="NZ_AP026975.1"/>
</dbReference>
<evidence type="ECO:0000259" key="1">
    <source>
        <dbReference type="Pfam" id="PF13649"/>
    </source>
</evidence>
<dbReference type="GO" id="GO:0032259">
    <property type="term" value="P:methylation"/>
    <property type="evidence" value="ECO:0007669"/>
    <property type="project" value="UniProtKB-KW"/>
</dbReference>
<dbReference type="AlphaFoldDB" id="A0A6P1CV79"/>
<protein>
    <submittedName>
        <fullName evidence="2">Class I SAM-dependent methyltransferase</fullName>
    </submittedName>
</protein>
<comment type="caution">
    <text evidence="2">The sequence shown here is derived from an EMBL/GenBank/DDBJ whole genome shotgun (WGS) entry which is preliminary data.</text>
</comment>
<accession>A0A6P1CV79</accession>
<dbReference type="InterPro" id="IPR029063">
    <property type="entry name" value="SAM-dependent_MTases_sf"/>
</dbReference>
<name>A0A6P1CV79_9NOCA</name>
<evidence type="ECO:0000313" key="3">
    <source>
        <dbReference type="Proteomes" id="UP000471166"/>
    </source>
</evidence>
<reference evidence="2 3" key="1">
    <citation type="submission" date="2020-01" db="EMBL/GenBank/DDBJ databases">
        <title>Genetics and antimicrobial susceptibilities of Nocardia species isolated from the soil; a comparison with species isolated from humans.</title>
        <authorList>
            <person name="Carrasco G."/>
            <person name="Monzon S."/>
            <person name="Sansegundo M."/>
            <person name="Garcia E."/>
            <person name="Garrido N."/>
            <person name="Medina M.J."/>
            <person name="Villalon P."/>
            <person name="Ramirez-Arocha A.C."/>
            <person name="Jimenez P."/>
            <person name="Cuesta I."/>
            <person name="Valdezate S."/>
        </authorList>
    </citation>
    <scope>NUCLEOTIDE SEQUENCE [LARGE SCALE GENOMIC DNA]</scope>
    <source>
        <strain evidence="2 3">CNM20110626</strain>
    </source>
</reference>
<dbReference type="InterPro" id="IPR041698">
    <property type="entry name" value="Methyltransf_25"/>
</dbReference>
<dbReference type="PANTHER" id="PTHR42912:SF93">
    <property type="entry name" value="N6-ADENOSINE-METHYLTRANSFERASE TMT1A"/>
    <property type="match status" value="1"/>
</dbReference>
<dbReference type="SUPFAM" id="SSF53335">
    <property type="entry name" value="S-adenosyl-L-methionine-dependent methyltransferases"/>
    <property type="match status" value="1"/>
</dbReference>
<dbReference type="EMBL" id="JAAGVB010000075">
    <property type="protein sequence ID" value="NEW36421.1"/>
    <property type="molecule type" value="Genomic_DNA"/>
</dbReference>
<dbReference type="Pfam" id="PF13649">
    <property type="entry name" value="Methyltransf_25"/>
    <property type="match status" value="1"/>
</dbReference>
<dbReference type="GO" id="GO:0008168">
    <property type="term" value="F:methyltransferase activity"/>
    <property type="evidence" value="ECO:0007669"/>
    <property type="project" value="UniProtKB-KW"/>
</dbReference>
<dbReference type="Gene3D" id="3.40.50.150">
    <property type="entry name" value="Vaccinia Virus protein VP39"/>
    <property type="match status" value="1"/>
</dbReference>
<keyword evidence="2" id="KW-0489">Methyltransferase</keyword>
<feature type="domain" description="Methyltransferase" evidence="1">
    <location>
        <begin position="52"/>
        <end position="120"/>
    </location>
</feature>
<proteinExistence type="predicted"/>
<evidence type="ECO:0000313" key="2">
    <source>
        <dbReference type="EMBL" id="NEW36421.1"/>
    </source>
</evidence>
<keyword evidence="2" id="KW-0808">Transferase</keyword>
<sequence length="310" mass="34257">MAEPFNIGYADAGVYEAMLPPHYYGGLEDTDLVRDQLRYFYGDPEQHERLRVLDLGCGPGRVTTVLAPYAGTLIGTDKSAGMIDQFSTLFPDAEAVCADTETVLARFVEQQRRLDLIGSFWSMSYPLLECFESTTAQGVVTSGSLDAGIARARTLINNLVELLAPGGRLLMLFFDAATAEQRLVTRLWERIQPFPGTGRDFTWNLLQHELQDAEGTGRGQLTTRRLPGVAVAGNLQAAIQWFRIGHLNTYPPLVDDPDVIAEITEFARAHQHSDGRVLIPSGVHLLDFQAKTDLTTHLPTDPWNTCLPPT</sequence>
<dbReference type="InterPro" id="IPR050508">
    <property type="entry name" value="Methyltransf_Superfamily"/>
</dbReference>
<dbReference type="CDD" id="cd02440">
    <property type="entry name" value="AdoMet_MTases"/>
    <property type="match status" value="1"/>
</dbReference>